<proteinExistence type="predicted"/>
<accession>A0A840BX73</accession>
<gene>
    <name evidence="1" type="ORF">GGR16_003145</name>
</gene>
<evidence type="ECO:0000313" key="1">
    <source>
        <dbReference type="EMBL" id="MBB4018111.1"/>
    </source>
</evidence>
<protein>
    <submittedName>
        <fullName evidence="1">Uncharacterized protein</fullName>
    </submittedName>
</protein>
<evidence type="ECO:0000313" key="2">
    <source>
        <dbReference type="Proteomes" id="UP000577362"/>
    </source>
</evidence>
<dbReference type="Proteomes" id="UP000577362">
    <property type="component" value="Unassembled WGS sequence"/>
</dbReference>
<sequence length="108" mass="12420">MHRYDRLEPAVRVAKERDLLVIPKCGRCHQHDIFLPIGRNNSARRRGSTQKEEIKPLYLNNLQEIATAQRSYLETTWPDFIAAGALLSGQFYDMPGRTALHNITTIDE</sequence>
<dbReference type="EMBL" id="JACIEN010000003">
    <property type="protein sequence ID" value="MBB4018111.1"/>
    <property type="molecule type" value="Genomic_DNA"/>
</dbReference>
<dbReference type="RefSeq" id="WP_183317263.1">
    <property type="nucleotide sequence ID" value="NZ_JACIEN010000003.1"/>
</dbReference>
<name>A0A840BX73_9HYPH</name>
<reference evidence="1 2" key="1">
    <citation type="submission" date="2020-08" db="EMBL/GenBank/DDBJ databases">
        <title>Genomic Encyclopedia of Type Strains, Phase IV (KMG-IV): sequencing the most valuable type-strain genomes for metagenomic binning, comparative biology and taxonomic classification.</title>
        <authorList>
            <person name="Goeker M."/>
        </authorList>
    </citation>
    <scope>NUCLEOTIDE SEQUENCE [LARGE SCALE GENOMIC DNA]</scope>
    <source>
        <strain evidence="1 2">DSM 103737</strain>
    </source>
</reference>
<keyword evidence="2" id="KW-1185">Reference proteome</keyword>
<organism evidence="1 2">
    <name type="scientific">Chelatococcus caeni</name>
    <dbReference type="NCBI Taxonomy" id="1348468"/>
    <lineage>
        <taxon>Bacteria</taxon>
        <taxon>Pseudomonadati</taxon>
        <taxon>Pseudomonadota</taxon>
        <taxon>Alphaproteobacteria</taxon>
        <taxon>Hyphomicrobiales</taxon>
        <taxon>Chelatococcaceae</taxon>
        <taxon>Chelatococcus</taxon>
    </lineage>
</organism>
<dbReference type="AlphaFoldDB" id="A0A840BX73"/>
<comment type="caution">
    <text evidence="1">The sequence shown here is derived from an EMBL/GenBank/DDBJ whole genome shotgun (WGS) entry which is preliminary data.</text>
</comment>